<keyword evidence="3" id="KW-1185">Reference proteome</keyword>
<feature type="compositionally biased region" description="Polar residues" evidence="1">
    <location>
        <begin position="624"/>
        <end position="637"/>
    </location>
</feature>
<feature type="compositionally biased region" description="Polar residues" evidence="1">
    <location>
        <begin position="914"/>
        <end position="924"/>
    </location>
</feature>
<feature type="region of interest" description="Disordered" evidence="1">
    <location>
        <begin position="1"/>
        <end position="358"/>
    </location>
</feature>
<feature type="compositionally biased region" description="Low complexity" evidence="1">
    <location>
        <begin position="287"/>
        <end position="304"/>
    </location>
</feature>
<evidence type="ECO:0000313" key="3">
    <source>
        <dbReference type="Proteomes" id="UP000311382"/>
    </source>
</evidence>
<feature type="region of interest" description="Disordered" evidence="1">
    <location>
        <begin position="619"/>
        <end position="1048"/>
    </location>
</feature>
<organism evidence="2 3">
    <name type="scientific">Rhodotorula diobovata</name>
    <dbReference type="NCBI Taxonomy" id="5288"/>
    <lineage>
        <taxon>Eukaryota</taxon>
        <taxon>Fungi</taxon>
        <taxon>Dikarya</taxon>
        <taxon>Basidiomycota</taxon>
        <taxon>Pucciniomycotina</taxon>
        <taxon>Microbotryomycetes</taxon>
        <taxon>Sporidiobolales</taxon>
        <taxon>Sporidiobolaceae</taxon>
        <taxon>Rhodotorula</taxon>
    </lineage>
</organism>
<protein>
    <recommendedName>
        <fullName evidence="4">Proteophosphoglycan ppg4</fullName>
    </recommendedName>
</protein>
<feature type="compositionally biased region" description="Low complexity" evidence="1">
    <location>
        <begin position="989"/>
        <end position="999"/>
    </location>
</feature>
<feature type="compositionally biased region" description="Basic and acidic residues" evidence="1">
    <location>
        <begin position="785"/>
        <end position="797"/>
    </location>
</feature>
<comment type="caution">
    <text evidence="2">The sequence shown here is derived from an EMBL/GenBank/DDBJ whole genome shotgun (WGS) entry which is preliminary data.</text>
</comment>
<dbReference type="Gene3D" id="3.40.50.10190">
    <property type="entry name" value="BRCT domain"/>
    <property type="match status" value="1"/>
</dbReference>
<feature type="compositionally biased region" description="Low complexity" evidence="1">
    <location>
        <begin position="317"/>
        <end position="343"/>
    </location>
</feature>
<feature type="compositionally biased region" description="Low complexity" evidence="1">
    <location>
        <begin position="260"/>
        <end position="271"/>
    </location>
</feature>
<dbReference type="Proteomes" id="UP000311382">
    <property type="component" value="Unassembled WGS sequence"/>
</dbReference>
<feature type="compositionally biased region" description="Polar residues" evidence="1">
    <location>
        <begin position="243"/>
        <end position="255"/>
    </location>
</feature>
<proteinExistence type="predicted"/>
<dbReference type="InterPro" id="IPR036420">
    <property type="entry name" value="BRCT_dom_sf"/>
</dbReference>
<feature type="compositionally biased region" description="Low complexity" evidence="1">
    <location>
        <begin position="543"/>
        <end position="560"/>
    </location>
</feature>
<dbReference type="EMBL" id="SOZI01000104">
    <property type="protein sequence ID" value="TNY19210.1"/>
    <property type="molecule type" value="Genomic_DNA"/>
</dbReference>
<sequence length="1462" mass="154285">MGELVPDTPSATAEPYSHPHGPEPPTQGADSFSQSYLHDAIGGQYAAGHSMPASLRQADTTAGGPADDDEGVDELANSIPDSQLLPPDDEASSLQDSHARLSSDGARPVLRTRSALVLGPDDHSGYSDGPDDMGDLGETQAAHSLNEDSWRSHRARRASMGGREPSRGPSSHEATREEGRTEEGLADESSTMDFTRAAGRVLPSHEPRDHSDEQPAATSSSPAPRPSESQKENPSPCLPPDRSQANQPFSLSVHSNLDDASGAPSSSPAVARELLRRRSPKKAVEEPASSADPDLSPSVLLSSARASRVHTLASEQASSSDPSGSDTASSVSGPETSTPAFANMPPPAPPVTATRTLPTLALAPEPLVHPAPISRSNTLPTSRCAQPALVNANLFASSAAMKADLPARKKRKAEAWDGISQSDESVRTAESLGQSMASATAEEVREEVGENVELPPTLLHEEPEAGTMQASGRARDKAAGMAVDEETLLEETVRNDESVGGESVGSSLPAPLARRGDAGAAHGFSSLDPVPRRDAAGPTLFNAPPATASSTGSSPGSRSPVKADGAGQKGKKRLSDISELKSSGESPSQAIEVPATQTEYDALRPASLRTQDVEVDKSWHASFQHDTSTDSATTARRQSMPAPGRELKRPAPPPTPAGALDARPASQSSSSASTSRPNAVQRARQLEREREQQHDHGADLSTLPQATQHAPVPESSPDVPLARGRLSSRFTSPALPRRGTTAQGADGSSAGVVVPDSDGPTQEDLLLPEPATAGQPAQKAGDGNSRPKEKGKARAEEPAMEVEPQPCYEEFGGGFNAEGDQEMRDAGVHNDDDEDLPPPNSPAAKGKAEAKHKPKPRTSVEPPGRVAKKVVAAPKPNGRGKGKGKARALTPSGGEGDAMAQEESLDALDLLRETNYSIEPSARNSKTRPARSAVRAPPAVKEVKGKGRATLTPPVEAEDEGDVDGTSPRKKRRTATVTPVVEIPPSRVASPYSSPAKKSALAEKVVAAPQPKAKTQGRRTSAKSTATASPEPPVAGPSRARLRSVGRSESVRTVSPAVAVDSKPSLQSRLLPTAPFTRVLAFWRVGDVGHYPGTVLAVTAGKFDVLFDDGSRGKIKPDEICHCELVVGDRVSTFGHEATTETQAESLDHELVVTGIERGEAEVKEGEGFAADDTLVVDAGGRTMRLPVSAVRVCPRNARQLDDRRLTDDDLALFEGKERARPRLSLQRLNVLKPLKIPSVAPMRKLSATDRNRLLFGRTAFIVSSAPNGGGGSSSKNVRAPFDRVAFVKDLEEHGATVIDWQHLFKVKQAARDDAAPELVFRSAEFAHIEDIFLLTNRACQTSKYLVSLALGVPCLSKELAVQSMAAGALLDWRPFLLTAGFMHDLGTYAIGSQLRALAKTAYGLDSLREVHAKGGVFKDKAFVVVMRKSDKAKTDVSRSLSSSLPVLVARARMLVPRLVPS</sequence>
<feature type="compositionally biased region" description="Basic and acidic residues" evidence="1">
    <location>
        <begin position="203"/>
        <end position="213"/>
    </location>
</feature>
<accession>A0A5C5FQY2</accession>
<feature type="compositionally biased region" description="Low complexity" evidence="1">
    <location>
        <begin position="498"/>
        <end position="507"/>
    </location>
</feature>
<dbReference type="InterPro" id="IPR047249">
    <property type="entry name" value="BRCT_p53bp1-like_rpt1"/>
</dbReference>
<feature type="compositionally biased region" description="Low complexity" evidence="1">
    <location>
        <begin position="930"/>
        <end position="940"/>
    </location>
</feature>
<evidence type="ECO:0008006" key="4">
    <source>
        <dbReference type="Google" id="ProtNLM"/>
    </source>
</evidence>
<feature type="compositionally biased region" description="Basic and acidic residues" evidence="1">
    <location>
        <begin position="684"/>
        <end position="698"/>
    </location>
</feature>
<dbReference type="SUPFAM" id="SSF52113">
    <property type="entry name" value="BRCT domain"/>
    <property type="match status" value="1"/>
</dbReference>
<evidence type="ECO:0000256" key="1">
    <source>
        <dbReference type="SAM" id="MobiDB-lite"/>
    </source>
</evidence>
<feature type="compositionally biased region" description="Basic and acidic residues" evidence="1">
    <location>
        <begin position="821"/>
        <end position="830"/>
    </location>
</feature>
<dbReference type="OrthoDB" id="129353at2759"/>
<feature type="compositionally biased region" description="Polar residues" evidence="1">
    <location>
        <begin position="580"/>
        <end position="599"/>
    </location>
</feature>
<feature type="compositionally biased region" description="Basic and acidic residues" evidence="1">
    <location>
        <begin position="173"/>
        <end position="183"/>
    </location>
</feature>
<dbReference type="CDD" id="cd17745">
    <property type="entry name" value="BRCT_p53bp1_rpt1"/>
    <property type="match status" value="1"/>
</dbReference>
<name>A0A5C5FQY2_9BASI</name>
<dbReference type="STRING" id="5288.A0A5C5FQY2"/>
<feature type="compositionally biased region" description="Low complexity" evidence="1">
    <location>
        <begin position="665"/>
        <end position="675"/>
    </location>
</feature>
<dbReference type="Gene3D" id="2.30.30.140">
    <property type="match status" value="1"/>
</dbReference>
<feature type="region of interest" description="Disordered" evidence="1">
    <location>
        <begin position="413"/>
        <end position="607"/>
    </location>
</feature>
<reference evidence="2 3" key="1">
    <citation type="submission" date="2019-03" db="EMBL/GenBank/DDBJ databases">
        <title>Rhodosporidium diobovatum UCD-FST 08-225 genome sequencing, assembly, and annotation.</title>
        <authorList>
            <person name="Fakankun I.U."/>
            <person name="Fristensky B."/>
            <person name="Levin D.B."/>
        </authorList>
    </citation>
    <scope>NUCLEOTIDE SEQUENCE [LARGE SCALE GENOMIC DNA]</scope>
    <source>
        <strain evidence="2 3">UCD-FST 08-225</strain>
    </source>
</reference>
<evidence type="ECO:0000313" key="2">
    <source>
        <dbReference type="EMBL" id="TNY19210.1"/>
    </source>
</evidence>
<gene>
    <name evidence="2" type="ORF">DMC30DRAFT_401086</name>
</gene>